<organism evidence="2 3">
    <name type="scientific">Elysia crispata</name>
    <name type="common">lettuce slug</name>
    <dbReference type="NCBI Taxonomy" id="231223"/>
    <lineage>
        <taxon>Eukaryota</taxon>
        <taxon>Metazoa</taxon>
        <taxon>Spiralia</taxon>
        <taxon>Lophotrochozoa</taxon>
        <taxon>Mollusca</taxon>
        <taxon>Gastropoda</taxon>
        <taxon>Heterobranchia</taxon>
        <taxon>Euthyneura</taxon>
        <taxon>Panpulmonata</taxon>
        <taxon>Sacoglossa</taxon>
        <taxon>Placobranchoidea</taxon>
        <taxon>Plakobranchidae</taxon>
        <taxon>Elysia</taxon>
    </lineage>
</organism>
<dbReference type="EMBL" id="JAWDGP010005162">
    <property type="protein sequence ID" value="KAK3759155.1"/>
    <property type="molecule type" value="Genomic_DNA"/>
</dbReference>
<gene>
    <name evidence="2" type="ORF">RRG08_036947</name>
</gene>
<keyword evidence="1" id="KW-0812">Transmembrane</keyword>
<name>A0AAE0YXX6_9GAST</name>
<dbReference type="AlphaFoldDB" id="A0AAE0YXX6"/>
<keyword evidence="1" id="KW-1133">Transmembrane helix</keyword>
<dbReference type="Proteomes" id="UP001283361">
    <property type="component" value="Unassembled WGS sequence"/>
</dbReference>
<keyword evidence="1" id="KW-0472">Membrane</keyword>
<evidence type="ECO:0000256" key="1">
    <source>
        <dbReference type="SAM" id="Phobius"/>
    </source>
</evidence>
<sequence>MSTRQGDLPKVHCELDHSFSPATSCILKSEKEFWKLRDKVIWLTGFENPLTIFLFMIMVVFFAWATAFGFYRQMRDYTGGGTPMELSRITSSEWRGF</sequence>
<reference evidence="2" key="1">
    <citation type="journal article" date="2023" name="G3 (Bethesda)">
        <title>A reference genome for the long-term kleptoplast-retaining sea slug Elysia crispata morphotype clarki.</title>
        <authorList>
            <person name="Eastman K.E."/>
            <person name="Pendleton A.L."/>
            <person name="Shaikh M.A."/>
            <person name="Suttiyut T."/>
            <person name="Ogas R."/>
            <person name="Tomko P."/>
            <person name="Gavelis G."/>
            <person name="Widhalm J.R."/>
            <person name="Wisecaver J.H."/>
        </authorList>
    </citation>
    <scope>NUCLEOTIDE SEQUENCE</scope>
    <source>
        <strain evidence="2">ECLA1</strain>
    </source>
</reference>
<feature type="transmembrane region" description="Helical" evidence="1">
    <location>
        <begin position="52"/>
        <end position="71"/>
    </location>
</feature>
<comment type="caution">
    <text evidence="2">The sequence shown here is derived from an EMBL/GenBank/DDBJ whole genome shotgun (WGS) entry which is preliminary data.</text>
</comment>
<accession>A0AAE0YXX6</accession>
<proteinExistence type="predicted"/>
<protein>
    <submittedName>
        <fullName evidence="2">Uncharacterized protein</fullName>
    </submittedName>
</protein>
<evidence type="ECO:0000313" key="3">
    <source>
        <dbReference type="Proteomes" id="UP001283361"/>
    </source>
</evidence>
<keyword evidence="3" id="KW-1185">Reference proteome</keyword>
<evidence type="ECO:0000313" key="2">
    <source>
        <dbReference type="EMBL" id="KAK3759155.1"/>
    </source>
</evidence>